<evidence type="ECO:0008006" key="4">
    <source>
        <dbReference type="Google" id="ProtNLM"/>
    </source>
</evidence>
<organism evidence="2 3">
    <name type="scientific">Cohnella abietis</name>
    <dbReference type="NCBI Taxonomy" id="2507935"/>
    <lineage>
        <taxon>Bacteria</taxon>
        <taxon>Bacillati</taxon>
        <taxon>Bacillota</taxon>
        <taxon>Bacilli</taxon>
        <taxon>Bacillales</taxon>
        <taxon>Paenibacillaceae</taxon>
        <taxon>Cohnella</taxon>
    </lineage>
</organism>
<dbReference type="EMBL" id="AP019400">
    <property type="protein sequence ID" value="BBI35309.1"/>
    <property type="molecule type" value="Genomic_DNA"/>
</dbReference>
<keyword evidence="1" id="KW-0812">Transmembrane</keyword>
<dbReference type="Pfam" id="PF06103">
    <property type="entry name" value="DUF948"/>
    <property type="match status" value="1"/>
</dbReference>
<keyword evidence="1" id="KW-1133">Transmembrane helix</keyword>
<evidence type="ECO:0000313" key="2">
    <source>
        <dbReference type="EMBL" id="BBI35309.1"/>
    </source>
</evidence>
<dbReference type="Proteomes" id="UP000289856">
    <property type="component" value="Chromosome"/>
</dbReference>
<gene>
    <name evidence="2" type="ORF">KCTCHS21_47080</name>
</gene>
<protein>
    <recommendedName>
        <fullName evidence="4">General stress protein</fullName>
    </recommendedName>
</protein>
<keyword evidence="1" id="KW-0472">Membrane</keyword>
<dbReference type="OrthoDB" id="2146420at2"/>
<sequence>MENNDIMTWSVVIAVIAFVILCVFLISLLRTAQRSLVTAQSTMQEVKGTVEGLQGEVNKLAESINVVADDIKGKLQSTDPLFDAVEDVGLLIREVTGTAREATESFTLSMRKQAASKEDSKDPPSWLQWAVIGSQVFRSVEKGWKQQKN</sequence>
<feature type="transmembrane region" description="Helical" evidence="1">
    <location>
        <begin position="6"/>
        <end position="29"/>
    </location>
</feature>
<dbReference type="KEGG" id="cohn:KCTCHS21_47080"/>
<dbReference type="InterPro" id="IPR009293">
    <property type="entry name" value="UPF0478"/>
</dbReference>
<dbReference type="PANTHER" id="PTHR40070:SF1">
    <property type="entry name" value="UPF0478 PROTEIN YTXG"/>
    <property type="match status" value="1"/>
</dbReference>
<evidence type="ECO:0000313" key="3">
    <source>
        <dbReference type="Proteomes" id="UP000289856"/>
    </source>
</evidence>
<proteinExistence type="predicted"/>
<accession>A0A3T1DB52</accession>
<name>A0A3T1DB52_9BACL</name>
<dbReference type="RefSeq" id="WP_130613855.1">
    <property type="nucleotide sequence ID" value="NZ_AP019400.1"/>
</dbReference>
<dbReference type="AlphaFoldDB" id="A0A3T1DB52"/>
<reference evidence="2 3" key="1">
    <citation type="submission" date="2019-01" db="EMBL/GenBank/DDBJ databases">
        <title>Complete genome sequence of Cohnella hallensis HS21 isolated from Korean fir (Abies koreana) rhizospheric soil.</title>
        <authorList>
            <person name="Jiang L."/>
            <person name="Kang S.W."/>
            <person name="Kim S."/>
            <person name="Jung J."/>
            <person name="Kim C.Y."/>
            <person name="Kim D.H."/>
            <person name="Kim S.W."/>
            <person name="Lee J."/>
        </authorList>
    </citation>
    <scope>NUCLEOTIDE SEQUENCE [LARGE SCALE GENOMIC DNA]</scope>
    <source>
        <strain evidence="2 3">HS21</strain>
    </source>
</reference>
<dbReference type="PANTHER" id="PTHR40070">
    <property type="entry name" value="UPF0478 PROTEIN YTXG"/>
    <property type="match status" value="1"/>
</dbReference>
<keyword evidence="3" id="KW-1185">Reference proteome</keyword>
<evidence type="ECO:0000256" key="1">
    <source>
        <dbReference type="SAM" id="Phobius"/>
    </source>
</evidence>